<dbReference type="SUPFAM" id="SSF52540">
    <property type="entry name" value="P-loop containing nucleoside triphosphate hydrolases"/>
    <property type="match status" value="1"/>
</dbReference>
<comment type="caution">
    <text evidence="11">The sequence shown here is derived from an EMBL/GenBank/DDBJ whole genome shotgun (WGS) entry which is preliminary data.</text>
</comment>
<evidence type="ECO:0000256" key="1">
    <source>
        <dbReference type="ARBA" id="ARBA00005417"/>
    </source>
</evidence>
<comment type="similarity">
    <text evidence="1">Belongs to the ABC transporter superfamily.</text>
</comment>
<accession>A0A4Y9NX81</accession>
<feature type="domain" description="ABC transporter" evidence="10">
    <location>
        <begin position="40"/>
        <end position="268"/>
    </location>
</feature>
<gene>
    <name evidence="11" type="ORF">E4K64_22455</name>
</gene>
<dbReference type="InterPro" id="IPR027417">
    <property type="entry name" value="P-loop_NTPase"/>
</dbReference>
<dbReference type="Gene3D" id="3.40.50.300">
    <property type="entry name" value="P-loop containing nucleotide triphosphate hydrolases"/>
    <property type="match status" value="1"/>
</dbReference>
<dbReference type="GO" id="GO:0016887">
    <property type="term" value="F:ATP hydrolysis activity"/>
    <property type="evidence" value="ECO:0007669"/>
    <property type="project" value="InterPro"/>
</dbReference>
<evidence type="ECO:0000313" key="11">
    <source>
        <dbReference type="EMBL" id="TFV72649.1"/>
    </source>
</evidence>
<dbReference type="InterPro" id="IPR003439">
    <property type="entry name" value="ABC_transporter-like_ATP-bd"/>
</dbReference>
<dbReference type="SMART" id="SM00382">
    <property type="entry name" value="AAA"/>
    <property type="match status" value="1"/>
</dbReference>
<evidence type="ECO:0000256" key="3">
    <source>
        <dbReference type="ARBA" id="ARBA00022475"/>
    </source>
</evidence>
<evidence type="ECO:0000256" key="9">
    <source>
        <dbReference type="ARBA" id="ARBA00024722"/>
    </source>
</evidence>
<dbReference type="GO" id="GO:0042918">
    <property type="term" value="P:alkanesulfonate transmembrane transport"/>
    <property type="evidence" value="ECO:0007669"/>
    <property type="project" value="UniProtKB-ARBA"/>
</dbReference>
<protein>
    <submittedName>
        <fullName evidence="11">ATP-binding cassette domain-containing protein</fullName>
    </submittedName>
</protein>
<dbReference type="PANTHER" id="PTHR42788">
    <property type="entry name" value="TAURINE IMPORT ATP-BINDING PROTEIN-RELATED"/>
    <property type="match status" value="1"/>
</dbReference>
<dbReference type="InterPro" id="IPR017871">
    <property type="entry name" value="ABC_transporter-like_CS"/>
</dbReference>
<evidence type="ECO:0000256" key="6">
    <source>
        <dbReference type="ARBA" id="ARBA00022840"/>
    </source>
</evidence>
<keyword evidence="3" id="KW-1003">Cell membrane</keyword>
<dbReference type="RefSeq" id="WP_135165468.1">
    <property type="nucleotide sequence ID" value="NZ_SPQS01000013.1"/>
</dbReference>
<dbReference type="EMBL" id="SPQS01000013">
    <property type="protein sequence ID" value="TFV72649.1"/>
    <property type="molecule type" value="Genomic_DNA"/>
</dbReference>
<dbReference type="FunFam" id="3.40.50.300:FF:000653">
    <property type="entry name" value="Aliphatic sulfonates import ATP-binding protein SsuB"/>
    <property type="match status" value="1"/>
</dbReference>
<dbReference type="GO" id="GO:0005524">
    <property type="term" value="F:ATP binding"/>
    <property type="evidence" value="ECO:0007669"/>
    <property type="project" value="UniProtKB-KW"/>
</dbReference>
<proteinExistence type="inferred from homology"/>
<keyword evidence="6 11" id="KW-0067">ATP-binding</keyword>
<comment type="function">
    <text evidence="9">Involved in beta-(1--&gt;2)glucan export. Transmembrane domains (TMD) form a pore in the inner membrane and the ATP-binding domain (NBD) is responsible for energy generation.</text>
</comment>
<dbReference type="Proteomes" id="UP000297700">
    <property type="component" value="Unassembled WGS sequence"/>
</dbReference>
<dbReference type="PROSITE" id="PS00211">
    <property type="entry name" value="ABC_TRANSPORTER_1"/>
    <property type="match status" value="1"/>
</dbReference>
<dbReference type="InterPro" id="IPR050166">
    <property type="entry name" value="ABC_transporter_ATP-bind"/>
</dbReference>
<dbReference type="PANTHER" id="PTHR42788:SF17">
    <property type="entry name" value="ALIPHATIC SULFONATES IMPORT ATP-BINDING PROTEIN SSUB"/>
    <property type="match status" value="1"/>
</dbReference>
<dbReference type="PROSITE" id="PS50893">
    <property type="entry name" value="ABC_TRANSPORTER_2"/>
    <property type="match status" value="1"/>
</dbReference>
<sequence length="283" mass="30895">MQTALRTSLPETELAGSANFAPHARVVREERPVKTGGLPLSIHGLRKSFGSNEVLRGIDLHIPAGQFVAIVGKSGCGKSTLLRLIAGLDRIDAGSLSFGQDSQPKDIQPEDIRVMFQEPRLLPWARVLANVEVGLGRDRASQDAHVRAEKALTEVGLADKREHWPSVLSGGQKQRVALARALVSRPRVLAFDEPLGALDALTRISMQRLLERVWRDQGFTAILVTHDVSEAVALADRVLVIEEGRIAHDVVVNAARPRRRGSVELADLEGSILRHLLSADDRT</sequence>
<evidence type="ECO:0000256" key="5">
    <source>
        <dbReference type="ARBA" id="ARBA00022741"/>
    </source>
</evidence>
<evidence type="ECO:0000256" key="2">
    <source>
        <dbReference type="ARBA" id="ARBA00022448"/>
    </source>
</evidence>
<keyword evidence="2" id="KW-0813">Transport</keyword>
<dbReference type="Pfam" id="PF00005">
    <property type="entry name" value="ABC_tran"/>
    <property type="match status" value="1"/>
</dbReference>
<evidence type="ECO:0000256" key="7">
    <source>
        <dbReference type="ARBA" id="ARBA00022967"/>
    </source>
</evidence>
<evidence type="ECO:0000259" key="10">
    <source>
        <dbReference type="PROSITE" id="PS50893"/>
    </source>
</evidence>
<name>A0A4Y9NX81_9BRAD</name>
<evidence type="ECO:0000256" key="4">
    <source>
        <dbReference type="ARBA" id="ARBA00022519"/>
    </source>
</evidence>
<evidence type="ECO:0000256" key="8">
    <source>
        <dbReference type="ARBA" id="ARBA00023136"/>
    </source>
</evidence>
<organism evidence="11 12">
    <name type="scientific">Bradyrhizobium frederickii</name>
    <dbReference type="NCBI Taxonomy" id="2560054"/>
    <lineage>
        <taxon>Bacteria</taxon>
        <taxon>Pseudomonadati</taxon>
        <taxon>Pseudomonadota</taxon>
        <taxon>Alphaproteobacteria</taxon>
        <taxon>Hyphomicrobiales</taxon>
        <taxon>Nitrobacteraceae</taxon>
        <taxon>Bradyrhizobium</taxon>
    </lineage>
</organism>
<keyword evidence="7" id="KW-1278">Translocase</keyword>
<reference evidence="11 12" key="1">
    <citation type="submission" date="2019-03" db="EMBL/GenBank/DDBJ databases">
        <title>Bradyrhizobium strains diversity.</title>
        <authorList>
            <person name="Urquiaga M.C.O."/>
            <person name="Hungria M."/>
            <person name="Delamuta J.R.M."/>
            <person name="Klepa M.S."/>
        </authorList>
    </citation>
    <scope>NUCLEOTIDE SEQUENCE [LARGE SCALE GENOMIC DNA]</scope>
    <source>
        <strain evidence="11 12">CNPSo 3426</strain>
    </source>
</reference>
<evidence type="ECO:0000313" key="12">
    <source>
        <dbReference type="Proteomes" id="UP000297700"/>
    </source>
</evidence>
<dbReference type="InterPro" id="IPR003593">
    <property type="entry name" value="AAA+_ATPase"/>
</dbReference>
<keyword evidence="5" id="KW-0547">Nucleotide-binding</keyword>
<keyword evidence="8" id="KW-0472">Membrane</keyword>
<dbReference type="AlphaFoldDB" id="A0A4Y9NX81"/>
<keyword evidence="4" id="KW-0997">Cell inner membrane</keyword>